<name>A0A6C0K037_9ZZZZ</name>
<reference evidence="2" key="1">
    <citation type="journal article" date="2020" name="Nature">
        <title>Giant virus diversity and host interactions through global metagenomics.</title>
        <authorList>
            <person name="Schulz F."/>
            <person name="Roux S."/>
            <person name="Paez-Espino D."/>
            <person name="Jungbluth S."/>
            <person name="Walsh D.A."/>
            <person name="Denef V.J."/>
            <person name="McMahon K.D."/>
            <person name="Konstantinidis K.T."/>
            <person name="Eloe-Fadrosh E.A."/>
            <person name="Kyrpides N.C."/>
            <person name="Woyke T."/>
        </authorList>
    </citation>
    <scope>NUCLEOTIDE SEQUENCE</scope>
    <source>
        <strain evidence="2">GVMAG-S-1074260-58</strain>
    </source>
</reference>
<protein>
    <submittedName>
        <fullName evidence="2">Uncharacterized protein</fullName>
    </submittedName>
</protein>
<feature type="compositionally biased region" description="Acidic residues" evidence="1">
    <location>
        <begin position="691"/>
        <end position="702"/>
    </location>
</feature>
<accession>A0A6C0K037</accession>
<proteinExistence type="predicted"/>
<feature type="region of interest" description="Disordered" evidence="1">
    <location>
        <begin position="691"/>
        <end position="713"/>
    </location>
</feature>
<sequence length="1801" mass="209126">MQEVYKLCHLKNNYITKILVFIGIQDVDLNELYSKDPSHETFNGIFTEQERIDYKEVDIKFVDIRIHLDDTIETIKKKYILSYPEVKSTYYGLYLFAKTKSPLSTVSVYRSLVQNVQSTIERKRLIQFLLNIDEFDVQSLTYKEEYDYEDLLSLNFSSRETWLTTTPVGQTLHASEGTYPYTYNPFNVIELETFLVQHSNELLTTTNQRLLMHTANVYNRTLYVCHVEDVLDYATTHSIEATPIISIYYPYLRDKGILSLQSYQSNLEEMRLETQTMIHDRIWLHNIETIDLLSQISTSYSGEDFIVYAGIKSGTIIINPDITYNLPLDVVFKLIHSNIEAPLIKFNPSRKQENIYRLYANKIATDGRRIPYLSKSTIFKLMKQIAGEKQVSIFIQSDEDTMILSFFDTGRLEITVDFNHVKPLDEMNTIIATHCNPIIEMVSNYLEQRGYTMRMFEDVYKSYVGIENVQYRIETTLTKKMRLKPFITCISSVFNVMSEDENGTVLRFKKVEHYNEMDSKEAYIVESLNAGVRDVELIKGLIDNFQIKSEEDARGLLVDFVSRQQIVQEAFKNKRFKIKNNPGFLTRMNVEKYTTRLITNVDGINHIGYLNTIPEYIQSLIIMSQGIQNPELTSSIDTLCKEGPSTIESITEDLIAPVEEPNFVSAIVFNPTYDPSTEPKSNGLLQMLLGDSDDENTTDEEHDTGGVHTPETDDLMKDITGMNLSNPNPFSERSSKREPQLFLTSVGPGYSSYSRSCPSSNRRQPVILTQSEKDRIDKEHPGSYEHVISYQSSKDTPKYYYICPRYWSLKDGVSLTQSDVDSGKYGRVIPKKAKEITGNKHIYEFDSSYHRNEKGEYEHTNPGFMKPSKHPDGKCMPCCFKGWDIPAQVKLRQTCEGTDQPPVKEVKKKLKLKAIVPEVEKFDEYVKGPEKFPLENSRIGYLPVKIQQFLHIDNKQCQISQINTNVKPNTPCIVRLGVEKSVNQSFIAAIACIYSEMLPNKPVPTILQMKVILMDALDLDVFITLQNGNLITIFNDDKEINLDSYKHTSIYKKINTHIPEELSLLKKIISSYENFKRYLNDPDIEIGYEYLWDLICFNNDKLFDKGLNLVILETKDDDLTGNVGVICPTNHYSMSFFDVNKKTVILIKRENIYEPIVTYEDKIKQYVIIRRFSIKYKGILPELKIFLDTIKSSLQDKCTPLPSRPRVYKFKRNILFHEMIHILKLKKYIIHFQILNYNGKVIGVDISKGELRGMIPVFPSAMDLSMSEIQWIDQYKGYSYKDTLKLLNYVYKETKGHIPSNPVIKVIDDDLIVGIITQTNQFVPINPPTQDMYGKDLEIIRDIDYLVTDKVVTQDNTMDEERIRYMHRIQLETGFFNTFRNMVRMQLGMPKHYKIRNEIEGIVTDEDKSYYTKLREIETKIHSMLDALVQFIDMDETLLQDVDTVIHCNTLSKSKCSSQPYCLSKENSCVLLIPKQNLITDIDNSKMYYGRMTDEIVRYSRIRSFLFEPTVFLNFSDVKYNLREDEVILVQSLLTQEYFDDLIPRNHNPYIQTTTYEINEPLQTERYSNVIVSTAKSNLVTCPPPKLMTMSSKWKSKFPHESMELKFSNDSNICSFDILLTILQDYDKDVILTISDIRSVIADEYSILFEKYSTTILSIMRTQGKSLMAHQLNIGRVTITDLVVSEHYFITPLDIWVISRRFLLPIVLYTSTLFNENKKNILLYNVSKTNHYYFIKVPAMKQGYIPEYKLLVYKSKSLINVSSLTYLRQEITLQHTSEDLLVDYLEHYKPKRKTILVIDRP</sequence>
<organism evidence="2">
    <name type="scientific">viral metagenome</name>
    <dbReference type="NCBI Taxonomy" id="1070528"/>
    <lineage>
        <taxon>unclassified sequences</taxon>
        <taxon>metagenomes</taxon>
        <taxon>organismal metagenomes</taxon>
    </lineage>
</organism>
<evidence type="ECO:0000256" key="1">
    <source>
        <dbReference type="SAM" id="MobiDB-lite"/>
    </source>
</evidence>
<dbReference type="EMBL" id="MN740713">
    <property type="protein sequence ID" value="QHU09404.1"/>
    <property type="molecule type" value="Genomic_DNA"/>
</dbReference>
<evidence type="ECO:0000313" key="2">
    <source>
        <dbReference type="EMBL" id="QHU09404.1"/>
    </source>
</evidence>